<dbReference type="InterPro" id="IPR005467">
    <property type="entry name" value="His_kinase_dom"/>
</dbReference>
<dbReference type="InterPro" id="IPR033417">
    <property type="entry name" value="CHASE8"/>
</dbReference>
<keyword evidence="5" id="KW-0597">Phosphoprotein</keyword>
<dbReference type="SMART" id="SM00387">
    <property type="entry name" value="HATPase_c"/>
    <property type="match status" value="1"/>
</dbReference>
<dbReference type="Pfam" id="PF17152">
    <property type="entry name" value="CHASE8"/>
    <property type="match status" value="1"/>
</dbReference>
<evidence type="ECO:0000256" key="15">
    <source>
        <dbReference type="SAM" id="Phobius"/>
    </source>
</evidence>
<accession>A0A6N6N3U0</accession>
<evidence type="ECO:0000256" key="2">
    <source>
        <dbReference type="ARBA" id="ARBA00004651"/>
    </source>
</evidence>
<dbReference type="Pfam" id="PF00512">
    <property type="entry name" value="HisKA"/>
    <property type="match status" value="1"/>
</dbReference>
<organism evidence="18 19">
    <name type="scientific">Pseudodesulfovibrio senegalensis</name>
    <dbReference type="NCBI Taxonomy" id="1721087"/>
    <lineage>
        <taxon>Bacteria</taxon>
        <taxon>Pseudomonadati</taxon>
        <taxon>Thermodesulfobacteriota</taxon>
        <taxon>Desulfovibrionia</taxon>
        <taxon>Desulfovibrionales</taxon>
        <taxon>Desulfovibrionaceae</taxon>
    </lineage>
</organism>
<dbReference type="CDD" id="cd00082">
    <property type="entry name" value="HisKA"/>
    <property type="match status" value="1"/>
</dbReference>
<feature type="transmembrane region" description="Helical" evidence="15">
    <location>
        <begin position="151"/>
        <end position="172"/>
    </location>
</feature>
<evidence type="ECO:0000256" key="13">
    <source>
        <dbReference type="ARBA" id="ARBA00023136"/>
    </source>
</evidence>
<dbReference type="SMART" id="SM00388">
    <property type="entry name" value="HisKA"/>
    <property type="match status" value="1"/>
</dbReference>
<evidence type="ECO:0000256" key="7">
    <source>
        <dbReference type="ARBA" id="ARBA00022692"/>
    </source>
</evidence>
<protein>
    <recommendedName>
        <fullName evidence="3">histidine kinase</fullName>
        <ecNumber evidence="3">2.7.13.3</ecNumber>
    </recommendedName>
</protein>
<evidence type="ECO:0000256" key="6">
    <source>
        <dbReference type="ARBA" id="ARBA00022679"/>
    </source>
</evidence>
<dbReference type="PANTHER" id="PTHR45528">
    <property type="entry name" value="SENSOR HISTIDINE KINASE CPXA"/>
    <property type="match status" value="1"/>
</dbReference>
<dbReference type="GO" id="GO:0005886">
    <property type="term" value="C:plasma membrane"/>
    <property type="evidence" value="ECO:0007669"/>
    <property type="project" value="UniProtKB-SubCell"/>
</dbReference>
<comment type="subcellular location">
    <subcellularLocation>
        <location evidence="2">Cell membrane</location>
        <topology evidence="2">Multi-pass membrane protein</topology>
    </subcellularLocation>
</comment>
<feature type="domain" description="HAMP" evidence="17">
    <location>
        <begin position="174"/>
        <end position="227"/>
    </location>
</feature>
<dbReference type="GO" id="GO:0005524">
    <property type="term" value="F:ATP binding"/>
    <property type="evidence" value="ECO:0007669"/>
    <property type="project" value="UniProtKB-KW"/>
</dbReference>
<dbReference type="InterPro" id="IPR036890">
    <property type="entry name" value="HATPase_C_sf"/>
</dbReference>
<gene>
    <name evidence="18" type="ORF">F8A88_06705</name>
</gene>
<evidence type="ECO:0000256" key="14">
    <source>
        <dbReference type="SAM" id="Coils"/>
    </source>
</evidence>
<evidence type="ECO:0000256" key="9">
    <source>
        <dbReference type="ARBA" id="ARBA00022777"/>
    </source>
</evidence>
<evidence type="ECO:0000256" key="8">
    <source>
        <dbReference type="ARBA" id="ARBA00022741"/>
    </source>
</evidence>
<dbReference type="RefSeq" id="WP_151150372.1">
    <property type="nucleotide sequence ID" value="NZ_WAIE01000002.1"/>
</dbReference>
<comment type="caution">
    <text evidence="18">The sequence shown here is derived from an EMBL/GenBank/DDBJ whole genome shotgun (WGS) entry which is preliminary data.</text>
</comment>
<reference evidence="18 19" key="1">
    <citation type="journal article" date="2017" name="Int. J. Syst. Evol. Microbiol.">
        <title>Desulfovibrio senegalensis sp. nov., a mesophilic sulfate reducer isolated from marine sediment.</title>
        <authorList>
            <person name="Thioye A."/>
            <person name="Gam Z.B.A."/>
            <person name="Mbengue M."/>
            <person name="Cayol J.L."/>
            <person name="Joseph-Bartoli M."/>
            <person name="Toure-Kane C."/>
            <person name="Labat M."/>
        </authorList>
    </citation>
    <scope>NUCLEOTIDE SEQUENCE [LARGE SCALE GENOMIC DNA]</scope>
    <source>
        <strain evidence="18 19">DSM 101509</strain>
    </source>
</reference>
<dbReference type="SUPFAM" id="SSF55874">
    <property type="entry name" value="ATPase domain of HSP90 chaperone/DNA topoisomerase II/histidine kinase"/>
    <property type="match status" value="1"/>
</dbReference>
<evidence type="ECO:0000256" key="3">
    <source>
        <dbReference type="ARBA" id="ARBA00012438"/>
    </source>
</evidence>
<keyword evidence="9" id="KW-0418">Kinase</keyword>
<dbReference type="EMBL" id="WAIE01000002">
    <property type="protein sequence ID" value="KAB1442150.1"/>
    <property type="molecule type" value="Genomic_DNA"/>
</dbReference>
<dbReference type="Gene3D" id="3.30.565.10">
    <property type="entry name" value="Histidine kinase-like ATPase, C-terminal domain"/>
    <property type="match status" value="1"/>
</dbReference>
<dbReference type="SMART" id="SM00304">
    <property type="entry name" value="HAMP"/>
    <property type="match status" value="1"/>
</dbReference>
<dbReference type="AlphaFoldDB" id="A0A6N6N3U0"/>
<keyword evidence="13 15" id="KW-0472">Membrane</keyword>
<feature type="domain" description="Histidine kinase" evidence="16">
    <location>
        <begin position="281"/>
        <end position="495"/>
    </location>
</feature>
<evidence type="ECO:0000313" key="19">
    <source>
        <dbReference type="Proteomes" id="UP000438699"/>
    </source>
</evidence>
<dbReference type="PROSITE" id="PS50885">
    <property type="entry name" value="HAMP"/>
    <property type="match status" value="1"/>
</dbReference>
<feature type="coiled-coil region" evidence="14">
    <location>
        <begin position="244"/>
        <end position="284"/>
    </location>
</feature>
<dbReference type="EC" id="2.7.13.3" evidence="3"/>
<evidence type="ECO:0000259" key="17">
    <source>
        <dbReference type="PROSITE" id="PS50885"/>
    </source>
</evidence>
<keyword evidence="8" id="KW-0547">Nucleotide-binding</keyword>
<keyword evidence="14" id="KW-0175">Coiled coil</keyword>
<keyword evidence="11 15" id="KW-1133">Transmembrane helix</keyword>
<keyword evidence="7 15" id="KW-0812">Transmembrane</keyword>
<keyword evidence="4" id="KW-1003">Cell membrane</keyword>
<evidence type="ECO:0000313" key="18">
    <source>
        <dbReference type="EMBL" id="KAB1442150.1"/>
    </source>
</evidence>
<evidence type="ECO:0000256" key="5">
    <source>
        <dbReference type="ARBA" id="ARBA00022553"/>
    </source>
</evidence>
<dbReference type="CDD" id="cd06225">
    <property type="entry name" value="HAMP"/>
    <property type="match status" value="1"/>
</dbReference>
<comment type="catalytic activity">
    <reaction evidence="1">
        <text>ATP + protein L-histidine = ADP + protein N-phospho-L-histidine.</text>
        <dbReference type="EC" id="2.7.13.3"/>
    </reaction>
</comment>
<dbReference type="PANTHER" id="PTHR45528:SF1">
    <property type="entry name" value="SENSOR HISTIDINE KINASE CPXA"/>
    <property type="match status" value="1"/>
</dbReference>
<evidence type="ECO:0000256" key="4">
    <source>
        <dbReference type="ARBA" id="ARBA00022475"/>
    </source>
</evidence>
<dbReference type="InterPro" id="IPR003660">
    <property type="entry name" value="HAMP_dom"/>
</dbReference>
<dbReference type="Gene3D" id="6.10.340.10">
    <property type="match status" value="1"/>
</dbReference>
<proteinExistence type="predicted"/>
<sequence>MRWNTLSLDHKLKLIILGTLLMALVLSQTMNVFTVVHAYRQEFSHRMEGTARLVAAASVAALDFNDPAAARENLASLRMMSEISGAAIYDQNGKLFSAIGTPPKNHEAMGTTMTMTNCEVCSPILSAGEKTGTLVIRGSLAGQWDILTTDAVFSMATLVLIFALSGFVGSLLRRKMLAPLKEITTVVTDISQSQDYSRRVHHQSNDEIGTLVNEFNAMLDEIGKRDNWLQSHREMLEDIVRHRTRMLREKKQELQEKNTQLHIEMREREKAEMIREEVERLNRHDLKSSLTLVIGYPEILLGTEGLTHEQRRYIKRIEAAGYRMLDMVRNHLDMFKMEKGIYTLRNNRLDMVELLCGLEEEFVPLLRSSQVALNMSMNGKDITGMEEFSIQGEDPLIRAMARNLIQNAVEASGKGDTVYVYLRNGTRKRLTIQNSGMVPKEILPRFFEKYATHGKEHGTGLGTYFAALVARTHQAGIAMKTDAARGTRITVTFKG</sequence>
<keyword evidence="19" id="KW-1185">Reference proteome</keyword>
<keyword evidence="10" id="KW-0067">ATP-binding</keyword>
<evidence type="ECO:0000256" key="10">
    <source>
        <dbReference type="ARBA" id="ARBA00022840"/>
    </source>
</evidence>
<dbReference type="Gene3D" id="1.10.287.130">
    <property type="match status" value="1"/>
</dbReference>
<evidence type="ECO:0000259" key="16">
    <source>
        <dbReference type="PROSITE" id="PS50109"/>
    </source>
</evidence>
<dbReference type="Pfam" id="PF02518">
    <property type="entry name" value="HATPase_c"/>
    <property type="match status" value="1"/>
</dbReference>
<evidence type="ECO:0000256" key="12">
    <source>
        <dbReference type="ARBA" id="ARBA00023012"/>
    </source>
</evidence>
<dbReference type="InterPro" id="IPR050398">
    <property type="entry name" value="HssS/ArlS-like"/>
</dbReference>
<evidence type="ECO:0000256" key="11">
    <source>
        <dbReference type="ARBA" id="ARBA00022989"/>
    </source>
</evidence>
<dbReference type="SUPFAM" id="SSF158472">
    <property type="entry name" value="HAMP domain-like"/>
    <property type="match status" value="1"/>
</dbReference>
<name>A0A6N6N3U0_9BACT</name>
<dbReference type="GO" id="GO:0000155">
    <property type="term" value="F:phosphorelay sensor kinase activity"/>
    <property type="evidence" value="ECO:0007669"/>
    <property type="project" value="InterPro"/>
</dbReference>
<evidence type="ECO:0000256" key="1">
    <source>
        <dbReference type="ARBA" id="ARBA00000085"/>
    </source>
</evidence>
<dbReference type="Pfam" id="PF00672">
    <property type="entry name" value="HAMP"/>
    <property type="match status" value="1"/>
</dbReference>
<dbReference type="Proteomes" id="UP000438699">
    <property type="component" value="Unassembled WGS sequence"/>
</dbReference>
<keyword evidence="12" id="KW-0902">Two-component regulatory system</keyword>
<dbReference type="InterPro" id="IPR003661">
    <property type="entry name" value="HisK_dim/P_dom"/>
</dbReference>
<keyword evidence="6" id="KW-0808">Transferase</keyword>
<dbReference type="InterPro" id="IPR003594">
    <property type="entry name" value="HATPase_dom"/>
</dbReference>
<dbReference type="SUPFAM" id="SSF47384">
    <property type="entry name" value="Homodimeric domain of signal transducing histidine kinase"/>
    <property type="match status" value="1"/>
</dbReference>
<dbReference type="OrthoDB" id="9787818at2"/>
<dbReference type="InterPro" id="IPR036097">
    <property type="entry name" value="HisK_dim/P_sf"/>
</dbReference>
<dbReference type="PROSITE" id="PS50109">
    <property type="entry name" value="HIS_KIN"/>
    <property type="match status" value="1"/>
</dbReference>